<dbReference type="GO" id="GO:0005886">
    <property type="term" value="C:plasma membrane"/>
    <property type="evidence" value="ECO:0007669"/>
    <property type="project" value="UniProtKB-SubCell"/>
</dbReference>
<evidence type="ECO:0000256" key="6">
    <source>
        <dbReference type="ARBA" id="ARBA00022989"/>
    </source>
</evidence>
<keyword evidence="6 8" id="KW-1133">Transmembrane helix</keyword>
<comment type="caution">
    <text evidence="9">The sequence shown here is derived from an EMBL/GenBank/DDBJ whole genome shotgun (WGS) entry which is preliminary data.</text>
</comment>
<gene>
    <name evidence="9" type="ORF">GGD89_000782</name>
</gene>
<evidence type="ECO:0000313" key="9">
    <source>
        <dbReference type="EMBL" id="MBB4265167.1"/>
    </source>
</evidence>
<feature type="transmembrane region" description="Helical" evidence="8">
    <location>
        <begin position="108"/>
        <end position="134"/>
    </location>
</feature>
<comment type="subcellular location">
    <subcellularLocation>
        <location evidence="1">Cell membrane</location>
        <topology evidence="1">Multi-pass membrane protein</topology>
    </subcellularLocation>
</comment>
<dbReference type="EMBL" id="JACIGK010000004">
    <property type="protein sequence ID" value="MBB4265167.1"/>
    <property type="molecule type" value="Genomic_DNA"/>
</dbReference>
<sequence>MRPSFWQHLDLLARRLIPVTLSLLLLLLAAVPLTAPGFLRADPMISVLCVYYWAVHRPDMMGYVGGFTLGLLEDILMGTPMGVSPLVLLVVQWVIVTQYRFFVGKPFMVTWWVLGLVALVAVLTKAMAVALLTGHLASPIALAASYALTVLLYPPLGWLFGRAQVLLDKAA</sequence>
<dbReference type="NCBIfam" id="TIGR03426">
    <property type="entry name" value="shape_MreD"/>
    <property type="match status" value="1"/>
</dbReference>
<comment type="similarity">
    <text evidence="2">Belongs to the MreD family.</text>
</comment>
<proteinExistence type="inferred from homology"/>
<evidence type="ECO:0000256" key="1">
    <source>
        <dbReference type="ARBA" id="ARBA00004651"/>
    </source>
</evidence>
<name>A0A7W6RB91_9PROT</name>
<feature type="transmembrane region" description="Helical" evidence="8">
    <location>
        <begin position="140"/>
        <end position="160"/>
    </location>
</feature>
<dbReference type="AlphaFoldDB" id="A0A7W6RB91"/>
<evidence type="ECO:0000313" key="10">
    <source>
        <dbReference type="Proteomes" id="UP000554286"/>
    </source>
</evidence>
<feature type="transmembrane region" description="Helical" evidence="8">
    <location>
        <begin position="75"/>
        <end position="96"/>
    </location>
</feature>
<dbReference type="RefSeq" id="WP_184042794.1">
    <property type="nucleotide sequence ID" value="NZ_JACIGK010000004.1"/>
</dbReference>
<accession>A0A7W6RB91</accession>
<evidence type="ECO:0000256" key="5">
    <source>
        <dbReference type="ARBA" id="ARBA00022960"/>
    </source>
</evidence>
<feature type="transmembrane region" description="Helical" evidence="8">
    <location>
        <begin position="12"/>
        <end position="31"/>
    </location>
</feature>
<evidence type="ECO:0000256" key="8">
    <source>
        <dbReference type="SAM" id="Phobius"/>
    </source>
</evidence>
<evidence type="ECO:0000256" key="2">
    <source>
        <dbReference type="ARBA" id="ARBA00007776"/>
    </source>
</evidence>
<organism evidence="9 10">
    <name type="scientific">Roseospira visakhapatnamensis</name>
    <dbReference type="NCBI Taxonomy" id="390880"/>
    <lineage>
        <taxon>Bacteria</taxon>
        <taxon>Pseudomonadati</taxon>
        <taxon>Pseudomonadota</taxon>
        <taxon>Alphaproteobacteria</taxon>
        <taxon>Rhodospirillales</taxon>
        <taxon>Rhodospirillaceae</taxon>
        <taxon>Roseospira</taxon>
    </lineage>
</organism>
<dbReference type="Proteomes" id="UP000554286">
    <property type="component" value="Unassembled WGS sequence"/>
</dbReference>
<protein>
    <submittedName>
        <fullName evidence="9">Rod shape-determining protein MreD</fullName>
    </submittedName>
</protein>
<keyword evidence="3" id="KW-1003">Cell membrane</keyword>
<reference evidence="9 10" key="1">
    <citation type="submission" date="2020-08" db="EMBL/GenBank/DDBJ databases">
        <title>Genome sequencing of Purple Non-Sulfur Bacteria from various extreme environments.</title>
        <authorList>
            <person name="Mayer M."/>
        </authorList>
    </citation>
    <scope>NUCLEOTIDE SEQUENCE [LARGE SCALE GENOMIC DNA]</scope>
    <source>
        <strain evidence="9 10">JA131</strain>
    </source>
</reference>
<keyword evidence="4 8" id="KW-0812">Transmembrane</keyword>
<keyword evidence="7 8" id="KW-0472">Membrane</keyword>
<evidence type="ECO:0000256" key="7">
    <source>
        <dbReference type="ARBA" id="ARBA00023136"/>
    </source>
</evidence>
<evidence type="ECO:0000256" key="4">
    <source>
        <dbReference type="ARBA" id="ARBA00022692"/>
    </source>
</evidence>
<keyword evidence="10" id="KW-1185">Reference proteome</keyword>
<keyword evidence="5" id="KW-0133">Cell shape</keyword>
<evidence type="ECO:0000256" key="3">
    <source>
        <dbReference type="ARBA" id="ARBA00022475"/>
    </source>
</evidence>
<dbReference type="GO" id="GO:0008360">
    <property type="term" value="P:regulation of cell shape"/>
    <property type="evidence" value="ECO:0007669"/>
    <property type="project" value="UniProtKB-KW"/>
</dbReference>
<dbReference type="InterPro" id="IPR007227">
    <property type="entry name" value="Cell_shape_determining_MreD"/>
</dbReference>
<dbReference type="Pfam" id="PF04093">
    <property type="entry name" value="MreD"/>
    <property type="match status" value="1"/>
</dbReference>